<reference evidence="2" key="1">
    <citation type="journal article" date="2019" name="Int. J. Syst. Evol. Microbiol.">
        <title>The Global Catalogue of Microorganisms (GCM) 10K type strain sequencing project: providing services to taxonomists for standard genome sequencing and annotation.</title>
        <authorList>
            <consortium name="The Broad Institute Genomics Platform"/>
            <consortium name="The Broad Institute Genome Sequencing Center for Infectious Disease"/>
            <person name="Wu L."/>
            <person name="Ma J."/>
        </authorList>
    </citation>
    <scope>NUCLEOTIDE SEQUENCE [LARGE SCALE GENOMIC DNA]</scope>
    <source>
        <strain evidence="2">JCM 18541</strain>
    </source>
</reference>
<gene>
    <name evidence="1" type="ORF">GCM10023352_17480</name>
</gene>
<dbReference type="Proteomes" id="UP001500187">
    <property type="component" value="Unassembled WGS sequence"/>
</dbReference>
<protein>
    <submittedName>
        <fullName evidence="1">Uncharacterized protein</fullName>
    </submittedName>
</protein>
<comment type="caution">
    <text evidence="1">The sequence shown here is derived from an EMBL/GenBank/DDBJ whole genome shotgun (WGS) entry which is preliminary data.</text>
</comment>
<evidence type="ECO:0000313" key="1">
    <source>
        <dbReference type="EMBL" id="GAA4798281.1"/>
    </source>
</evidence>
<dbReference type="RefSeq" id="WP_345446539.1">
    <property type="nucleotide sequence ID" value="NZ_BAABKP010000004.1"/>
</dbReference>
<dbReference type="EMBL" id="BAABKP010000004">
    <property type="protein sequence ID" value="GAA4798281.1"/>
    <property type="molecule type" value="Genomic_DNA"/>
</dbReference>
<name>A0ABP9BPM5_9MICC</name>
<keyword evidence="2" id="KW-1185">Reference proteome</keyword>
<accession>A0ABP9BPM5</accession>
<sequence length="126" mass="13870">MSVQLVFIGEFTSNYNPIVGVVADEATALKLFHRHTEHKISWEQIAVSDATETPAPGSLLWVLIQGGPLSPTAYSNPSPVAAYADKGRALEEIARRKQLYGEELLLWRVPLGTIDFTAPDWSYAEA</sequence>
<evidence type="ECO:0000313" key="2">
    <source>
        <dbReference type="Proteomes" id="UP001500187"/>
    </source>
</evidence>
<organism evidence="1 2">
    <name type="scientific">Rothia endophytica</name>
    <dbReference type="NCBI Taxonomy" id="1324766"/>
    <lineage>
        <taxon>Bacteria</taxon>
        <taxon>Bacillati</taxon>
        <taxon>Actinomycetota</taxon>
        <taxon>Actinomycetes</taxon>
        <taxon>Micrococcales</taxon>
        <taxon>Micrococcaceae</taxon>
        <taxon>Rothia</taxon>
    </lineage>
</organism>
<proteinExistence type="predicted"/>